<feature type="non-terminal residue" evidence="1">
    <location>
        <position position="1"/>
    </location>
</feature>
<reference evidence="1 2" key="1">
    <citation type="journal article" date="2012" name="Science">
        <title>The Paleozoic origin of enzymatic lignin decomposition reconstructed from 31 fungal genomes.</title>
        <authorList>
            <person name="Floudas D."/>
            <person name="Binder M."/>
            <person name="Riley R."/>
            <person name="Barry K."/>
            <person name="Blanchette R.A."/>
            <person name="Henrissat B."/>
            <person name="Martinez A.T."/>
            <person name="Otillar R."/>
            <person name="Spatafora J.W."/>
            <person name="Yadav J.S."/>
            <person name="Aerts A."/>
            <person name="Benoit I."/>
            <person name="Boyd A."/>
            <person name="Carlson A."/>
            <person name="Copeland A."/>
            <person name="Coutinho P.M."/>
            <person name="de Vries R.P."/>
            <person name="Ferreira P."/>
            <person name="Findley K."/>
            <person name="Foster B."/>
            <person name="Gaskell J."/>
            <person name="Glotzer D."/>
            <person name="Gorecki P."/>
            <person name="Heitman J."/>
            <person name="Hesse C."/>
            <person name="Hori C."/>
            <person name="Igarashi K."/>
            <person name="Jurgens J.A."/>
            <person name="Kallen N."/>
            <person name="Kersten P."/>
            <person name="Kohler A."/>
            <person name="Kuees U."/>
            <person name="Kumar T.K.A."/>
            <person name="Kuo A."/>
            <person name="LaButti K."/>
            <person name="Larrondo L.F."/>
            <person name="Lindquist E."/>
            <person name="Ling A."/>
            <person name="Lombard V."/>
            <person name="Lucas S."/>
            <person name="Lundell T."/>
            <person name="Martin R."/>
            <person name="McLaughlin D.J."/>
            <person name="Morgenstern I."/>
            <person name="Morin E."/>
            <person name="Murat C."/>
            <person name="Nagy L.G."/>
            <person name="Nolan M."/>
            <person name="Ohm R.A."/>
            <person name="Patyshakuliyeva A."/>
            <person name="Rokas A."/>
            <person name="Ruiz-Duenas F.J."/>
            <person name="Sabat G."/>
            <person name="Salamov A."/>
            <person name="Samejima M."/>
            <person name="Schmutz J."/>
            <person name="Slot J.C."/>
            <person name="St John F."/>
            <person name="Stenlid J."/>
            <person name="Sun H."/>
            <person name="Sun S."/>
            <person name="Syed K."/>
            <person name="Tsang A."/>
            <person name="Wiebenga A."/>
            <person name="Young D."/>
            <person name="Pisabarro A."/>
            <person name="Eastwood D.C."/>
            <person name="Martin F."/>
            <person name="Cullen D."/>
            <person name="Grigoriev I.V."/>
            <person name="Hibbett D.S."/>
        </authorList>
    </citation>
    <scope>NUCLEOTIDE SEQUENCE</scope>
    <source>
        <strain evidence="2">FP-58527</strain>
    </source>
</reference>
<sequence>VLRDDERRREKMRQREHDLQESLWKREVYERVQSVSRLSPTIPGYALSPE</sequence>
<dbReference type="Proteomes" id="UP000015241">
    <property type="component" value="Unassembled WGS sequence"/>
</dbReference>
<dbReference type="AlphaFoldDB" id="S8FDA9"/>
<dbReference type="InParanoid" id="S8FDA9"/>
<proteinExistence type="predicted"/>
<name>S8FDA9_FOMSC</name>
<evidence type="ECO:0000313" key="2">
    <source>
        <dbReference type="Proteomes" id="UP000015241"/>
    </source>
</evidence>
<organism evidence="1 2">
    <name type="scientific">Fomitopsis schrenkii</name>
    <name type="common">Brown rot fungus</name>
    <dbReference type="NCBI Taxonomy" id="2126942"/>
    <lineage>
        <taxon>Eukaryota</taxon>
        <taxon>Fungi</taxon>
        <taxon>Dikarya</taxon>
        <taxon>Basidiomycota</taxon>
        <taxon>Agaricomycotina</taxon>
        <taxon>Agaricomycetes</taxon>
        <taxon>Polyporales</taxon>
        <taxon>Fomitopsis</taxon>
    </lineage>
</organism>
<dbReference type="HOGENOM" id="CLU_3129722_0_0_1"/>
<dbReference type="EMBL" id="KE504156">
    <property type="protein sequence ID" value="EPS99535.1"/>
    <property type="molecule type" value="Genomic_DNA"/>
</dbReference>
<accession>S8FDA9</accession>
<keyword evidence="2" id="KW-1185">Reference proteome</keyword>
<evidence type="ECO:0000313" key="1">
    <source>
        <dbReference type="EMBL" id="EPS99535.1"/>
    </source>
</evidence>
<protein>
    <submittedName>
        <fullName evidence="1">Uncharacterized protein</fullName>
    </submittedName>
</protein>
<gene>
    <name evidence="1" type="ORF">FOMPIDRAFT_1124385</name>
</gene>
<dbReference type="OrthoDB" id="76305at2759"/>